<proteinExistence type="predicted"/>
<gene>
    <name evidence="1" type="ORF">GMARGA_LOCUS22677</name>
</gene>
<dbReference type="PANTHER" id="PTHR46954">
    <property type="entry name" value="C2H2-TYPE DOMAIN-CONTAINING PROTEIN"/>
    <property type="match status" value="1"/>
</dbReference>
<sequence>ARTVWKEIRNENETIIRQKIQLYLATEPTISSQLDGPDIAAKNAVDQNDTIAKIKEATQRISDEKRLGKLKRHAKAQAKLRAKKQKQLEDEAYLEPQHKHIFAACHYYHPAKVSLASVARTDMKQYIDGHYCLASVKAARVFAEVFASDTIIISQDDKAKIGLGVPVVGHIFKTMQSTNEPVTIEDYDFLKESKMKLIPLVYLVIDPADSNTMLCSEQLAIFIRPEYFVSTSSSIHMDDLLSLVDNQEFVSVLLCKNKTLDLDYLTIHMHAPYQSAYNPVERSMAFLSEKLAGITLPVDEYGVHPDSQGNIVDEELAWHNFEFLGNQLSSDAALLLDQNDGFLPPITKGMNGHFIDLIHALQYFDKLKIQLYDRSCPSISNEMYQHLCCSKYAGEPSLEAGLLNFRVAEDIVGCNHKEEISNLYDLQSNKECESILF</sequence>
<accession>A0ABN7VU14</accession>
<protein>
    <submittedName>
        <fullName evidence="1">18963_t:CDS:1</fullName>
    </submittedName>
</protein>
<feature type="non-terminal residue" evidence="1">
    <location>
        <position position="1"/>
    </location>
</feature>
<comment type="caution">
    <text evidence="1">The sequence shown here is derived from an EMBL/GenBank/DDBJ whole genome shotgun (WGS) entry which is preliminary data.</text>
</comment>
<dbReference type="PANTHER" id="PTHR46954:SF1">
    <property type="entry name" value="C2H2-TYPE DOMAIN-CONTAINING PROTEIN"/>
    <property type="match status" value="1"/>
</dbReference>
<dbReference type="Proteomes" id="UP000789901">
    <property type="component" value="Unassembled WGS sequence"/>
</dbReference>
<name>A0ABN7VU14_GIGMA</name>
<evidence type="ECO:0000313" key="1">
    <source>
        <dbReference type="EMBL" id="CAG8798828.1"/>
    </source>
</evidence>
<evidence type="ECO:0000313" key="2">
    <source>
        <dbReference type="Proteomes" id="UP000789901"/>
    </source>
</evidence>
<keyword evidence="2" id="KW-1185">Reference proteome</keyword>
<dbReference type="EMBL" id="CAJVQB010022130">
    <property type="protein sequence ID" value="CAG8798828.1"/>
    <property type="molecule type" value="Genomic_DNA"/>
</dbReference>
<organism evidence="1 2">
    <name type="scientific">Gigaspora margarita</name>
    <dbReference type="NCBI Taxonomy" id="4874"/>
    <lineage>
        <taxon>Eukaryota</taxon>
        <taxon>Fungi</taxon>
        <taxon>Fungi incertae sedis</taxon>
        <taxon>Mucoromycota</taxon>
        <taxon>Glomeromycotina</taxon>
        <taxon>Glomeromycetes</taxon>
        <taxon>Diversisporales</taxon>
        <taxon>Gigasporaceae</taxon>
        <taxon>Gigaspora</taxon>
    </lineage>
</organism>
<reference evidence="1 2" key="1">
    <citation type="submission" date="2021-06" db="EMBL/GenBank/DDBJ databases">
        <authorList>
            <person name="Kallberg Y."/>
            <person name="Tangrot J."/>
            <person name="Rosling A."/>
        </authorList>
    </citation>
    <scope>NUCLEOTIDE SEQUENCE [LARGE SCALE GENOMIC DNA]</scope>
    <source>
        <strain evidence="1 2">120-4 pot B 10/14</strain>
    </source>
</reference>